<evidence type="ECO:0000256" key="5">
    <source>
        <dbReference type="ARBA" id="ARBA00022842"/>
    </source>
</evidence>
<evidence type="ECO:0000256" key="6">
    <source>
        <dbReference type="ARBA" id="ARBA00023235"/>
    </source>
</evidence>
<evidence type="ECO:0000313" key="12">
    <source>
        <dbReference type="Proteomes" id="UP001589836"/>
    </source>
</evidence>
<keyword evidence="4" id="KW-0479">Metal-binding</keyword>
<evidence type="ECO:0000256" key="9">
    <source>
        <dbReference type="ARBA" id="ARBA00044968"/>
    </source>
</evidence>
<dbReference type="GO" id="GO:0008801">
    <property type="term" value="F:beta-phosphoglucomutase activity"/>
    <property type="evidence" value="ECO:0007669"/>
    <property type="project" value="UniProtKB-EC"/>
</dbReference>
<evidence type="ECO:0000256" key="10">
    <source>
        <dbReference type="ARBA" id="ARBA00044991"/>
    </source>
</evidence>
<keyword evidence="5" id="KW-0460">Magnesium</keyword>
<dbReference type="InterPro" id="IPR023214">
    <property type="entry name" value="HAD_sf"/>
</dbReference>
<protein>
    <recommendedName>
        <fullName evidence="10">Beta-phosphoglucomutase</fullName>
        <ecNumber evidence="9">5.4.2.6</ecNumber>
    </recommendedName>
</protein>
<evidence type="ECO:0000256" key="8">
    <source>
        <dbReference type="ARBA" id="ARBA00044926"/>
    </source>
</evidence>
<dbReference type="InterPro" id="IPR051600">
    <property type="entry name" value="Beta-PGM-like"/>
</dbReference>
<gene>
    <name evidence="11" type="primary">pgmB</name>
    <name evidence="11" type="ORF">ACFFGV_12555</name>
</gene>
<dbReference type="PANTHER" id="PTHR46193">
    <property type="entry name" value="6-PHOSPHOGLUCONATE PHOSPHATASE"/>
    <property type="match status" value="1"/>
</dbReference>
<dbReference type="NCBIfam" id="TIGR01509">
    <property type="entry name" value="HAD-SF-IA-v3"/>
    <property type="match status" value="1"/>
</dbReference>
<evidence type="ECO:0000256" key="7">
    <source>
        <dbReference type="ARBA" id="ARBA00023277"/>
    </source>
</evidence>
<dbReference type="SUPFAM" id="SSF56784">
    <property type="entry name" value="HAD-like"/>
    <property type="match status" value="1"/>
</dbReference>
<organism evidence="11 12">
    <name type="scientific">Pontibacillus salicampi</name>
    <dbReference type="NCBI Taxonomy" id="1449801"/>
    <lineage>
        <taxon>Bacteria</taxon>
        <taxon>Bacillati</taxon>
        <taxon>Bacillota</taxon>
        <taxon>Bacilli</taxon>
        <taxon>Bacillales</taxon>
        <taxon>Bacillaceae</taxon>
        <taxon>Pontibacillus</taxon>
    </lineage>
</organism>
<dbReference type="NCBIfam" id="TIGR02009">
    <property type="entry name" value="PGMB-YQAB-SF"/>
    <property type="match status" value="1"/>
</dbReference>
<dbReference type="SFLD" id="SFLDS00003">
    <property type="entry name" value="Haloacid_Dehalogenase"/>
    <property type="match status" value="1"/>
</dbReference>
<comment type="similarity">
    <text evidence="2">Belongs to the HAD-like hydrolase superfamily. CbbY/CbbZ/Gph/YieH family.</text>
</comment>
<dbReference type="EMBL" id="JBHLTP010000011">
    <property type="protein sequence ID" value="MFC0524397.1"/>
    <property type="molecule type" value="Genomic_DNA"/>
</dbReference>
<dbReference type="PANTHER" id="PTHR46193:SF18">
    <property type="entry name" value="HEXITOL PHOSPHATASE B"/>
    <property type="match status" value="1"/>
</dbReference>
<dbReference type="InterPro" id="IPR010972">
    <property type="entry name" value="Beta-PGM"/>
</dbReference>
<evidence type="ECO:0000256" key="2">
    <source>
        <dbReference type="ARBA" id="ARBA00006171"/>
    </source>
</evidence>
<dbReference type="InterPro" id="IPR036412">
    <property type="entry name" value="HAD-like_sf"/>
</dbReference>
<dbReference type="CDD" id="cd02598">
    <property type="entry name" value="HAD_BPGM"/>
    <property type="match status" value="1"/>
</dbReference>
<reference evidence="11 12" key="1">
    <citation type="submission" date="2024-09" db="EMBL/GenBank/DDBJ databases">
        <authorList>
            <person name="Sun Q."/>
            <person name="Mori K."/>
        </authorList>
    </citation>
    <scope>NUCLEOTIDE SEQUENCE [LARGE SCALE GENOMIC DNA]</scope>
    <source>
        <strain evidence="11 12">NCAIM B.02529</strain>
    </source>
</reference>
<keyword evidence="6 11" id="KW-0413">Isomerase</keyword>
<comment type="cofactor">
    <cofactor evidence="1">
        <name>Mg(2+)</name>
        <dbReference type="ChEBI" id="CHEBI:18420"/>
    </cofactor>
</comment>
<evidence type="ECO:0000256" key="4">
    <source>
        <dbReference type="ARBA" id="ARBA00022723"/>
    </source>
</evidence>
<keyword evidence="3" id="KW-0597">Phosphoprotein</keyword>
<sequence length="219" mass="24855">MAIDAIIFDLDGVIVDTVPFHYQATKRVADELQVSFTEKDNLHFQGRPREDLVQELTKRGNRFYSSDEKANIGNRKNQYYQELLKGLSEKHIMPGIIPFLTEVKKASIPIALASSSSNARLVLKKLGLTEFFDIIMNPHELTKGKPDPEIFTRACDELQAEYHRSAAIEDGEAGLAAILQTPMFSIGVGEETFLERADWHIYSSRELSLETLQDYMSMR</sequence>
<dbReference type="Gene3D" id="3.40.50.1000">
    <property type="entry name" value="HAD superfamily/HAD-like"/>
    <property type="match status" value="1"/>
</dbReference>
<accession>A0ABV6LPQ9</accession>
<dbReference type="SFLD" id="SFLDG01129">
    <property type="entry name" value="C1.5:_HAD__Beta-PGM__Phosphata"/>
    <property type="match status" value="1"/>
</dbReference>
<dbReference type="RefSeq" id="WP_377348336.1">
    <property type="nucleotide sequence ID" value="NZ_JBHLTP010000011.1"/>
</dbReference>
<evidence type="ECO:0000256" key="1">
    <source>
        <dbReference type="ARBA" id="ARBA00001946"/>
    </source>
</evidence>
<dbReference type="Pfam" id="PF00702">
    <property type="entry name" value="Hydrolase"/>
    <property type="match status" value="1"/>
</dbReference>
<dbReference type="Proteomes" id="UP001589836">
    <property type="component" value="Unassembled WGS sequence"/>
</dbReference>
<dbReference type="InterPro" id="IPR023198">
    <property type="entry name" value="PGP-like_dom2"/>
</dbReference>
<evidence type="ECO:0000313" key="11">
    <source>
        <dbReference type="EMBL" id="MFC0524397.1"/>
    </source>
</evidence>
<proteinExistence type="inferred from homology"/>
<evidence type="ECO:0000256" key="3">
    <source>
        <dbReference type="ARBA" id="ARBA00022553"/>
    </source>
</evidence>
<keyword evidence="7" id="KW-0119">Carbohydrate metabolism</keyword>
<keyword evidence="12" id="KW-1185">Reference proteome</keyword>
<dbReference type="NCBIfam" id="TIGR01990">
    <property type="entry name" value="bPGM"/>
    <property type="match status" value="1"/>
</dbReference>
<comment type="catalytic activity">
    <reaction evidence="8">
        <text>beta-D-glucose 1-phosphate = beta-D-glucose 6-phosphate</text>
        <dbReference type="Rhea" id="RHEA:20113"/>
        <dbReference type="ChEBI" id="CHEBI:57684"/>
        <dbReference type="ChEBI" id="CHEBI:58247"/>
        <dbReference type="EC" id="5.4.2.6"/>
    </reaction>
</comment>
<dbReference type="Gene3D" id="1.10.150.240">
    <property type="entry name" value="Putative phosphatase, domain 2"/>
    <property type="match status" value="1"/>
</dbReference>
<dbReference type="EC" id="5.4.2.6" evidence="9"/>
<comment type="caution">
    <text evidence="11">The sequence shown here is derived from an EMBL/GenBank/DDBJ whole genome shotgun (WGS) entry which is preliminary data.</text>
</comment>
<name>A0ABV6LPQ9_9BACI</name>
<dbReference type="InterPro" id="IPR006439">
    <property type="entry name" value="HAD-SF_hydro_IA"/>
</dbReference>
<dbReference type="InterPro" id="IPR010976">
    <property type="entry name" value="B-phosphoglucomutase_hydrolase"/>
</dbReference>